<dbReference type="EMBL" id="CP054706">
    <property type="protein sequence ID" value="QQK81884.1"/>
    <property type="molecule type" value="Genomic_DNA"/>
</dbReference>
<protein>
    <submittedName>
        <fullName evidence="2">LPXTG cell wall anchor domain-containing protein</fullName>
    </submittedName>
</protein>
<evidence type="ECO:0000313" key="3">
    <source>
        <dbReference type="Proteomes" id="UP000595349"/>
    </source>
</evidence>
<dbReference type="Proteomes" id="UP000595349">
    <property type="component" value="Chromosome"/>
</dbReference>
<name>A0A7T7CH97_9BACI</name>
<feature type="transmembrane region" description="Helical" evidence="1">
    <location>
        <begin position="6"/>
        <end position="23"/>
    </location>
</feature>
<dbReference type="AlphaFoldDB" id="A0A7T7CH97"/>
<dbReference type="KEGG" id="scib:HUG20_06250"/>
<keyword evidence="3" id="KW-1185">Reference proteome</keyword>
<reference evidence="2 3" key="1">
    <citation type="submission" date="2020-06" db="EMBL/GenBank/DDBJ databases">
        <title>Genomic analysis of Salicibibacter sp. NKC21-4.</title>
        <authorList>
            <person name="Oh Y.J."/>
        </authorList>
    </citation>
    <scope>NUCLEOTIDE SEQUENCE [LARGE SCALE GENOMIC DNA]</scope>
    <source>
        <strain evidence="2 3">NKC21-4</strain>
    </source>
</reference>
<evidence type="ECO:0000256" key="1">
    <source>
        <dbReference type="SAM" id="Phobius"/>
    </source>
</evidence>
<gene>
    <name evidence="2" type="ORF">HUG20_06250</name>
</gene>
<dbReference type="RefSeq" id="WP_200090415.1">
    <property type="nucleotide sequence ID" value="NZ_CP054706.1"/>
</dbReference>
<sequence>MGTGVWVAIGIAIAAGIGLFGKSKKKK</sequence>
<organism evidence="2 3">
    <name type="scientific">Salicibibacter cibi</name>
    <dbReference type="NCBI Taxonomy" id="2743001"/>
    <lineage>
        <taxon>Bacteria</taxon>
        <taxon>Bacillati</taxon>
        <taxon>Bacillota</taxon>
        <taxon>Bacilli</taxon>
        <taxon>Bacillales</taxon>
        <taxon>Bacillaceae</taxon>
        <taxon>Salicibibacter</taxon>
    </lineage>
</organism>
<dbReference type="NCBIfam" id="TIGR01167">
    <property type="entry name" value="LPXTG_anchor"/>
    <property type="match status" value="1"/>
</dbReference>
<keyword evidence="1" id="KW-0812">Transmembrane</keyword>
<proteinExistence type="predicted"/>
<keyword evidence="1" id="KW-1133">Transmembrane helix</keyword>
<accession>A0A7T7CH97</accession>
<evidence type="ECO:0000313" key="2">
    <source>
        <dbReference type="EMBL" id="QQK81884.1"/>
    </source>
</evidence>
<keyword evidence="1" id="KW-0472">Membrane</keyword>